<dbReference type="EMBL" id="GBRH01185262">
    <property type="protein sequence ID" value="JAE12634.1"/>
    <property type="molecule type" value="Transcribed_RNA"/>
</dbReference>
<organism evidence="2">
    <name type="scientific">Arundo donax</name>
    <name type="common">Giant reed</name>
    <name type="synonym">Donax arundinaceus</name>
    <dbReference type="NCBI Taxonomy" id="35708"/>
    <lineage>
        <taxon>Eukaryota</taxon>
        <taxon>Viridiplantae</taxon>
        <taxon>Streptophyta</taxon>
        <taxon>Embryophyta</taxon>
        <taxon>Tracheophyta</taxon>
        <taxon>Spermatophyta</taxon>
        <taxon>Magnoliopsida</taxon>
        <taxon>Liliopsida</taxon>
        <taxon>Poales</taxon>
        <taxon>Poaceae</taxon>
        <taxon>PACMAD clade</taxon>
        <taxon>Arundinoideae</taxon>
        <taxon>Arundineae</taxon>
        <taxon>Arundo</taxon>
    </lineage>
</organism>
<dbReference type="AlphaFoldDB" id="A0A0A9FMW1"/>
<evidence type="ECO:0000256" key="1">
    <source>
        <dbReference type="SAM" id="MobiDB-lite"/>
    </source>
</evidence>
<evidence type="ECO:0000313" key="2">
    <source>
        <dbReference type="EMBL" id="JAE12634.1"/>
    </source>
</evidence>
<reference evidence="2" key="1">
    <citation type="submission" date="2014-09" db="EMBL/GenBank/DDBJ databases">
        <authorList>
            <person name="Magalhaes I.L.F."/>
            <person name="Oliveira U."/>
            <person name="Santos F.R."/>
            <person name="Vidigal T.H.D.A."/>
            <person name="Brescovit A.D."/>
            <person name="Santos A.J."/>
        </authorList>
    </citation>
    <scope>NUCLEOTIDE SEQUENCE</scope>
    <source>
        <tissue evidence="2">Shoot tissue taken approximately 20 cm above the soil surface</tissue>
    </source>
</reference>
<protein>
    <submittedName>
        <fullName evidence="2">Uncharacterized protein</fullName>
    </submittedName>
</protein>
<reference evidence="2" key="2">
    <citation type="journal article" date="2015" name="Data Brief">
        <title>Shoot transcriptome of the giant reed, Arundo donax.</title>
        <authorList>
            <person name="Barrero R.A."/>
            <person name="Guerrero F.D."/>
            <person name="Moolhuijzen P."/>
            <person name="Goolsby J.A."/>
            <person name="Tidwell J."/>
            <person name="Bellgard S.E."/>
            <person name="Bellgard M.I."/>
        </authorList>
    </citation>
    <scope>NUCLEOTIDE SEQUENCE</scope>
    <source>
        <tissue evidence="2">Shoot tissue taken approximately 20 cm above the soil surface</tissue>
    </source>
</reference>
<name>A0A0A9FMW1_ARUDO</name>
<sequence>MSCSTPLATAHPQGPMEDVDPLPPLASRFGLGPLLHLGPKPFDNNSSPRCCVLVVVSSTLRSPLAPTLTLLAPSPRSSRRYTLLLCSPNAR</sequence>
<proteinExistence type="predicted"/>
<accession>A0A0A9FMW1</accession>
<feature type="region of interest" description="Disordered" evidence="1">
    <location>
        <begin position="1"/>
        <end position="24"/>
    </location>
</feature>